<evidence type="ECO:0000313" key="2">
    <source>
        <dbReference type="Proteomes" id="UP000019141"/>
    </source>
</evidence>
<reference evidence="1 2" key="1">
    <citation type="journal article" date="2014" name="Nature">
        <title>An environmental bacterial taxon with a large and distinct metabolic repertoire.</title>
        <authorList>
            <person name="Wilson M.C."/>
            <person name="Mori T."/>
            <person name="Ruckert C."/>
            <person name="Uria A.R."/>
            <person name="Helf M.J."/>
            <person name="Takada K."/>
            <person name="Gernert C."/>
            <person name="Steffens U.A."/>
            <person name="Heycke N."/>
            <person name="Schmitt S."/>
            <person name="Rinke C."/>
            <person name="Helfrich E.J."/>
            <person name="Brachmann A.O."/>
            <person name="Gurgui C."/>
            <person name="Wakimoto T."/>
            <person name="Kracht M."/>
            <person name="Crusemann M."/>
            <person name="Hentschel U."/>
            <person name="Abe I."/>
            <person name="Matsunaga S."/>
            <person name="Kalinowski J."/>
            <person name="Takeyama H."/>
            <person name="Piel J."/>
        </authorList>
    </citation>
    <scope>NUCLEOTIDE SEQUENCE [LARGE SCALE GENOMIC DNA]</scope>
    <source>
        <strain evidence="2">TSY1</strain>
    </source>
</reference>
<sequence length="62" mass="6874">MHGFGLLGSSGLTTLGSGASPTALWFKMPCEFPQDWLEIKDSAQMYSMQDFSARIAERFVQV</sequence>
<gene>
    <name evidence="1" type="ORF">ETSY1_30505</name>
</gene>
<dbReference type="Proteomes" id="UP000019141">
    <property type="component" value="Unassembled WGS sequence"/>
</dbReference>
<organism evidence="1 2">
    <name type="scientific">Entotheonella factor</name>
    <dbReference type="NCBI Taxonomy" id="1429438"/>
    <lineage>
        <taxon>Bacteria</taxon>
        <taxon>Pseudomonadati</taxon>
        <taxon>Nitrospinota/Tectimicrobiota group</taxon>
        <taxon>Candidatus Tectimicrobiota</taxon>
        <taxon>Candidatus Entotheonellia</taxon>
        <taxon>Candidatus Entotheonellales</taxon>
        <taxon>Candidatus Entotheonellaceae</taxon>
        <taxon>Candidatus Entotheonella</taxon>
    </lineage>
</organism>
<evidence type="ECO:0000313" key="1">
    <source>
        <dbReference type="EMBL" id="ETW95479.1"/>
    </source>
</evidence>
<accession>W4LC34</accession>
<dbReference type="AlphaFoldDB" id="W4LC34"/>
<keyword evidence="2" id="KW-1185">Reference proteome</keyword>
<proteinExistence type="predicted"/>
<protein>
    <submittedName>
        <fullName evidence="1">Uncharacterized protein</fullName>
    </submittedName>
</protein>
<dbReference type="HOGENOM" id="CLU_2895589_0_0_7"/>
<comment type="caution">
    <text evidence="1">The sequence shown here is derived from an EMBL/GenBank/DDBJ whole genome shotgun (WGS) entry which is preliminary data.</text>
</comment>
<dbReference type="EMBL" id="AZHW01000913">
    <property type="protein sequence ID" value="ETW95479.1"/>
    <property type="molecule type" value="Genomic_DNA"/>
</dbReference>
<name>W4LC34_ENTF1</name>